<dbReference type="EMBL" id="LXQE01000026">
    <property type="protein sequence ID" value="RCJ41946.1"/>
    <property type="molecule type" value="Genomic_DNA"/>
</dbReference>
<dbReference type="Proteomes" id="UP000252085">
    <property type="component" value="Unassembled WGS sequence"/>
</dbReference>
<accession>A0A367RZB9</accession>
<evidence type="ECO:0000313" key="3">
    <source>
        <dbReference type="Proteomes" id="UP000252085"/>
    </source>
</evidence>
<comment type="caution">
    <text evidence="2">The sequence shown here is derived from an EMBL/GenBank/DDBJ whole genome shotgun (WGS) entry which is preliminary data.</text>
</comment>
<feature type="transmembrane region" description="Helical" evidence="1">
    <location>
        <begin position="44"/>
        <end position="62"/>
    </location>
</feature>
<evidence type="ECO:0000313" key="2">
    <source>
        <dbReference type="EMBL" id="RCJ41946.1"/>
    </source>
</evidence>
<name>A0A367RZB9_NOSPU</name>
<keyword evidence="1" id="KW-0472">Membrane</keyword>
<organism evidence="2 3">
    <name type="scientific">Nostoc punctiforme NIES-2108</name>
    <dbReference type="NCBI Taxonomy" id="1356359"/>
    <lineage>
        <taxon>Bacteria</taxon>
        <taxon>Bacillati</taxon>
        <taxon>Cyanobacteriota</taxon>
        <taxon>Cyanophyceae</taxon>
        <taxon>Nostocales</taxon>
        <taxon>Nostocaceae</taxon>
        <taxon>Nostoc</taxon>
    </lineage>
</organism>
<sequence>MAILFQLIGRLIKWTAIAIIYLTPVLGVWLGSSLAAYNNRSTSLAVLAGVFLFPILPMLWELRAQSKGSRSKERILTWGDRLTLRTLVINFVAIAALLVWQPRLSFVALSTRGDWMLGNLQGISCTVNSTEFIQAGKWFGRNVFQLQYKSF</sequence>
<feature type="transmembrane region" description="Helical" evidence="1">
    <location>
        <begin position="82"/>
        <end position="100"/>
    </location>
</feature>
<keyword evidence="1" id="KW-1133">Transmembrane helix</keyword>
<feature type="transmembrane region" description="Helical" evidence="1">
    <location>
        <begin position="12"/>
        <end position="32"/>
    </location>
</feature>
<dbReference type="AlphaFoldDB" id="A0A367RZB9"/>
<reference evidence="2 3" key="1">
    <citation type="submission" date="2016-04" db="EMBL/GenBank/DDBJ databases">
        <authorList>
            <person name="Evans L.H."/>
            <person name="Alamgir A."/>
            <person name="Owens N."/>
            <person name="Weber N.D."/>
            <person name="Virtaneva K."/>
            <person name="Barbian K."/>
            <person name="Babar A."/>
            <person name="Rosenke K."/>
        </authorList>
    </citation>
    <scope>NUCLEOTIDE SEQUENCE [LARGE SCALE GENOMIC DNA]</scope>
    <source>
        <strain evidence="2">NIES-2108</strain>
    </source>
</reference>
<gene>
    <name evidence="2" type="ORF">A6769_38475</name>
</gene>
<protein>
    <submittedName>
        <fullName evidence="2">Uncharacterized protein</fullName>
    </submittedName>
</protein>
<keyword evidence="1" id="KW-0812">Transmembrane</keyword>
<evidence type="ECO:0000256" key="1">
    <source>
        <dbReference type="SAM" id="Phobius"/>
    </source>
</evidence>
<proteinExistence type="predicted"/>